<dbReference type="PANTHER" id="PTHR34801">
    <property type="entry name" value="EXPRESSED PROTEIN"/>
    <property type="match status" value="1"/>
</dbReference>
<gene>
    <name evidence="1" type="ORF">DES49_1329</name>
</gene>
<protein>
    <submittedName>
        <fullName evidence="1">Uncharacterized protein (DUF1499 family)</fullName>
    </submittedName>
</protein>
<dbReference type="EMBL" id="SOAX01000002">
    <property type="protein sequence ID" value="TDT43511.1"/>
    <property type="molecule type" value="Genomic_DNA"/>
</dbReference>
<sequence>MAFVGAGLQGCMTTSPLEMGSGELTLSECPSLPNCVSTEAEEGSMHAIPAFELAMPVDQAWPEVRQAVAELPNTSIVEEDESRHYLYAKAYSDLFGFVDYFEVLAQPQPVPESGAERLAVRSAAMLGISDMGVNEARAERFREALRHRGVIRP</sequence>
<organism evidence="1 2">
    <name type="scientific">Halospina denitrificans</name>
    <dbReference type="NCBI Taxonomy" id="332522"/>
    <lineage>
        <taxon>Bacteria</taxon>
        <taxon>Pseudomonadati</taxon>
        <taxon>Pseudomonadota</taxon>
        <taxon>Gammaproteobacteria</taxon>
        <taxon>Halospina</taxon>
    </lineage>
</organism>
<dbReference type="RefSeq" id="WP_166646012.1">
    <property type="nucleotide sequence ID" value="NZ_SOAX01000002.1"/>
</dbReference>
<evidence type="ECO:0000313" key="2">
    <source>
        <dbReference type="Proteomes" id="UP000295830"/>
    </source>
</evidence>
<dbReference type="Proteomes" id="UP000295830">
    <property type="component" value="Unassembled WGS sequence"/>
</dbReference>
<evidence type="ECO:0000313" key="1">
    <source>
        <dbReference type="EMBL" id="TDT43511.1"/>
    </source>
</evidence>
<comment type="caution">
    <text evidence="1">The sequence shown here is derived from an EMBL/GenBank/DDBJ whole genome shotgun (WGS) entry which is preliminary data.</text>
</comment>
<keyword evidence="2" id="KW-1185">Reference proteome</keyword>
<dbReference type="AlphaFoldDB" id="A0A4R7JYC0"/>
<dbReference type="PIRSF" id="PIRSF026426">
    <property type="entry name" value="DUF1499"/>
    <property type="match status" value="1"/>
</dbReference>
<reference evidence="1 2" key="1">
    <citation type="submission" date="2019-03" db="EMBL/GenBank/DDBJ databases">
        <title>Genomic Encyclopedia of Type Strains, Phase IV (KMG-IV): sequencing the most valuable type-strain genomes for metagenomic binning, comparative biology and taxonomic classification.</title>
        <authorList>
            <person name="Goeker M."/>
        </authorList>
    </citation>
    <scope>NUCLEOTIDE SEQUENCE [LARGE SCALE GENOMIC DNA]</scope>
    <source>
        <strain evidence="1 2">DSM 15505</strain>
    </source>
</reference>
<proteinExistence type="predicted"/>
<dbReference type="InterPro" id="IPR010865">
    <property type="entry name" value="DUF1499"/>
</dbReference>
<name>A0A4R7JYC0_9GAMM</name>
<accession>A0A4R7JYC0</accession>
<dbReference type="Pfam" id="PF07386">
    <property type="entry name" value="DUF1499"/>
    <property type="match status" value="1"/>
</dbReference>
<dbReference type="PANTHER" id="PTHR34801:SF6">
    <property type="entry name" value="SLL1620 PROTEIN"/>
    <property type="match status" value="1"/>
</dbReference>